<dbReference type="Pfam" id="PF01345">
    <property type="entry name" value="DUF11"/>
    <property type="match status" value="1"/>
</dbReference>
<proteinExistence type="predicted"/>
<dbReference type="OrthoDB" id="28717at2"/>
<protein>
    <submittedName>
        <fullName evidence="3">Uncharacterized protein</fullName>
    </submittedName>
</protein>
<sequence>MLLIERAVRDTAMPRVLFDVTSGLMAQSLRTCREQPLPRSAADVSDCQTVLTDWLAARFSRSALMLGLALSGPASAQLMVADDFNNYSNGNLSGQGSWITSNSTNLVFNVSDSNPIPYGCYNGGNGGRYVTPGAGGVPYSQRLRYPTTNFVASTDQTLFVSALVRPTAAGSNSEAHLIGLGNDFGGTNYEFLRVHLRAATGGVNFGISKGNGAGLTGDATGGIVWGSTVYPLNATYLVVARYVFDNGGGASADSIHLWVNPATDSAPSEATATAIIGPGAGGNDILFDSDNVRNVYLSSREQGGISPAFLLDGLRYARGASAASAWTNLDAGLLPCQQTTTTTINSDQPDASLVGQAYTVDVTVAGQSTSPSGTITVSDGMASCGPVNLVPSVAPNSVASCQLTSLTAGSKVLTAMYTPSSGAFAGSIGTDTHQVNPANTAVSVAGPARARINTAATYTITLSALAPGGGTPAIGTVTVSAGSNSCTITLPASACDLSFASLGSRTISASFSGNANYLASTSSGPGDAGTLVFAQSDLQVTKDNGQAFYGIGGLQVYTIQLRNVGPDVARNLRLQDAAPPELANVQWSCAASGGAICPQSAGSGSIDQMIAEIAPPEVLTYTLSGTVVGSSAQISNTASVQLPSDTTIEDANTGNNDATDVDQLSTLFRDGFEVTSVSAASGSFLLPSTALRGAVDRVAVSVFGLDDRSGNVLRVYARVLNGEIEYALATREPVGREPAGWDLGSWRRFSGDPTLRWTATPEAEGWRLLSAILN</sequence>
<dbReference type="AlphaFoldDB" id="A0A2P1PRG5"/>
<feature type="domain" description="Bacterial Ig-like" evidence="2">
    <location>
        <begin position="348"/>
        <end position="432"/>
    </location>
</feature>
<accession>A0A2P1PRG5</accession>
<feature type="domain" description="DUF11" evidence="1">
    <location>
        <begin position="537"/>
        <end position="659"/>
    </location>
</feature>
<organism evidence="3 4">
    <name type="scientific">Ahniella affigens</name>
    <dbReference type="NCBI Taxonomy" id="2021234"/>
    <lineage>
        <taxon>Bacteria</taxon>
        <taxon>Pseudomonadati</taxon>
        <taxon>Pseudomonadota</taxon>
        <taxon>Gammaproteobacteria</taxon>
        <taxon>Lysobacterales</taxon>
        <taxon>Rhodanobacteraceae</taxon>
        <taxon>Ahniella</taxon>
    </lineage>
</organism>
<evidence type="ECO:0000259" key="1">
    <source>
        <dbReference type="Pfam" id="PF01345"/>
    </source>
</evidence>
<dbReference type="Gene3D" id="2.60.40.10">
    <property type="entry name" value="Immunoglobulins"/>
    <property type="match status" value="2"/>
</dbReference>
<dbReference type="InterPro" id="IPR047589">
    <property type="entry name" value="DUF11_rpt"/>
</dbReference>
<gene>
    <name evidence="3" type="ORF">C7S18_09555</name>
</gene>
<dbReference type="RefSeq" id="WP_106891349.1">
    <property type="nucleotide sequence ID" value="NZ_CP027860.1"/>
</dbReference>
<reference evidence="3 4" key="2">
    <citation type="submission" date="2018-03" db="EMBL/GenBank/DDBJ databases">
        <authorList>
            <person name="Keele B.F."/>
        </authorList>
    </citation>
    <scope>NUCLEOTIDE SEQUENCE [LARGE SCALE GENOMIC DNA]</scope>
    <source>
        <strain evidence="3 4">D13</strain>
    </source>
</reference>
<evidence type="ECO:0000313" key="4">
    <source>
        <dbReference type="Proteomes" id="UP000241074"/>
    </source>
</evidence>
<evidence type="ECO:0000259" key="2">
    <source>
        <dbReference type="Pfam" id="PF16640"/>
    </source>
</evidence>
<evidence type="ECO:0000313" key="3">
    <source>
        <dbReference type="EMBL" id="AVP97425.1"/>
    </source>
</evidence>
<dbReference type="NCBIfam" id="TIGR01451">
    <property type="entry name" value="B_ant_repeat"/>
    <property type="match status" value="1"/>
</dbReference>
<name>A0A2P1PRG5_9GAMM</name>
<dbReference type="InterPro" id="IPR013783">
    <property type="entry name" value="Ig-like_fold"/>
</dbReference>
<keyword evidence="4" id="KW-1185">Reference proteome</keyword>
<dbReference type="KEGG" id="xba:C7S18_09555"/>
<dbReference type="Proteomes" id="UP000241074">
    <property type="component" value="Chromosome"/>
</dbReference>
<dbReference type="InterPro" id="IPR032109">
    <property type="entry name" value="Big_3_5"/>
</dbReference>
<dbReference type="EMBL" id="CP027860">
    <property type="protein sequence ID" value="AVP97425.1"/>
    <property type="molecule type" value="Genomic_DNA"/>
</dbReference>
<reference evidence="3 4" key="1">
    <citation type="submission" date="2018-03" db="EMBL/GenBank/DDBJ databases">
        <title>Ahniella affigens gen. nov., sp. nov., a gammaproteobacterium isolated from sandy soil near a stream.</title>
        <authorList>
            <person name="Ko Y."/>
            <person name="Kim J.-H."/>
        </authorList>
    </citation>
    <scope>NUCLEOTIDE SEQUENCE [LARGE SCALE GENOMIC DNA]</scope>
    <source>
        <strain evidence="3 4">D13</strain>
    </source>
</reference>
<dbReference type="InterPro" id="IPR001434">
    <property type="entry name" value="OmcB-like_DUF11"/>
</dbReference>
<dbReference type="Pfam" id="PF16640">
    <property type="entry name" value="Big_3_5"/>
    <property type="match status" value="1"/>
</dbReference>